<dbReference type="Proteomes" id="UP000002729">
    <property type="component" value="Unassembled WGS sequence"/>
</dbReference>
<dbReference type="InterPro" id="IPR015943">
    <property type="entry name" value="WD40/YVTN_repeat-like_dom_sf"/>
</dbReference>
<sequence>MASRDSLDDGADGSDDEEVKPPNLHLKTQPLSLACHPRRANIFAVGLCDGSVELRDCWGAPGRPALARLVHDEGAARCVAWSGDALVCGFESGAVVAWDCSDDASTRGTRAWRGSRGDAVSALLPEALAGGGPVVAVGDDAGTVALYDARLRAGDGRRGVLEAAPHEDYVADLACAADHLFSAGADGRLGVCDPRRNLRQLRVSDPQDDELLSVEVMKRGSKVVCGTTTGPLVVYSWGRWGDSSDRIVGHPESVDVLLRVDDDVLLSGSSDGVLRVARVMPGLELLGVLGDHGGFPIERLDFSADRALVLSLSHDDVVRFFDARCLDDLDGDDAGGGGDDGGDGDGDGDSDSDDSSAGPAPSRRAGSTTVGGRSKLSLKTKAESFFDGLLPSRDLGQPRAAMADRDAGSTCTELNRRAVTAQEEARRAIAEASTLRRAVEAQSECSRRRSSLPRSGGLRGGAGPATPPPSPPRPLPGGLEARLKSLRMPAGWEAEVRALVADAVHESPSRAADDPVRAVSLDGRAADDPVRAVSLDASPDAARGFVAPAEGAPPPVPVVLASEFDYEAYDPGWPRATGDGIEARVRRCEDALRQVELSQDPEVEAPDRRDGAARTSGWWLLDVLGLASCGAPSCGVDREARLCGGTPLTGFERAVSLVAAKRTQPLEAVAKLIFDAGGPKARGTEPESLGRLTDAALYTGSHKHRFDADGNGRGLDGRDSIPKGKGHIPANAGLQLRRYANAGPMPDFVH</sequence>
<name>F0Y305_AURAN</name>
<evidence type="ECO:0000313" key="6">
    <source>
        <dbReference type="Proteomes" id="UP000002729"/>
    </source>
</evidence>
<feature type="region of interest" description="Disordered" evidence="4">
    <location>
        <begin position="1"/>
        <end position="23"/>
    </location>
</feature>
<feature type="region of interest" description="Disordered" evidence="4">
    <location>
        <begin position="438"/>
        <end position="479"/>
    </location>
</feature>
<dbReference type="GeneID" id="20224045"/>
<dbReference type="PANTHER" id="PTHR44019:SF20">
    <property type="entry name" value="WD REPEAT-CONTAINING PROTEIN 55"/>
    <property type="match status" value="1"/>
</dbReference>
<gene>
    <name evidence="5" type="ORF">AURANDRAFT_62772</name>
</gene>
<dbReference type="SMART" id="SM00320">
    <property type="entry name" value="WD40"/>
    <property type="match status" value="5"/>
</dbReference>
<dbReference type="SUPFAM" id="SSF50978">
    <property type="entry name" value="WD40 repeat-like"/>
    <property type="match status" value="1"/>
</dbReference>
<dbReference type="KEGG" id="aaf:AURANDRAFT_62772"/>
<keyword evidence="2" id="KW-0853">WD repeat</keyword>
<dbReference type="eggNOG" id="KOG2444">
    <property type="taxonomic scope" value="Eukaryota"/>
</dbReference>
<dbReference type="InterPro" id="IPR008907">
    <property type="entry name" value="TPP/p25"/>
</dbReference>
<accession>F0Y305</accession>
<dbReference type="EMBL" id="GL833124">
    <property type="protein sequence ID" value="EGB10333.1"/>
    <property type="molecule type" value="Genomic_DNA"/>
</dbReference>
<dbReference type="GO" id="GO:0015631">
    <property type="term" value="F:tubulin binding"/>
    <property type="evidence" value="ECO:0007669"/>
    <property type="project" value="InterPro"/>
</dbReference>
<evidence type="ECO:0000256" key="3">
    <source>
        <dbReference type="ARBA" id="ARBA00022737"/>
    </source>
</evidence>
<dbReference type="PANTHER" id="PTHR44019">
    <property type="entry name" value="WD REPEAT-CONTAINING PROTEIN 55"/>
    <property type="match status" value="1"/>
</dbReference>
<dbReference type="AlphaFoldDB" id="F0Y305"/>
<evidence type="ECO:0000256" key="2">
    <source>
        <dbReference type="ARBA" id="ARBA00022574"/>
    </source>
</evidence>
<keyword evidence="3" id="KW-0677">Repeat</keyword>
<reference evidence="5 6" key="1">
    <citation type="journal article" date="2011" name="Proc. Natl. Acad. Sci. U.S.A.">
        <title>Niche of harmful alga Aureococcus anophagefferens revealed through ecogenomics.</title>
        <authorList>
            <person name="Gobler C.J."/>
            <person name="Berry D.L."/>
            <person name="Dyhrman S.T."/>
            <person name="Wilhelm S.W."/>
            <person name="Salamov A."/>
            <person name="Lobanov A.V."/>
            <person name="Zhang Y."/>
            <person name="Collier J.L."/>
            <person name="Wurch L.L."/>
            <person name="Kustka A.B."/>
            <person name="Dill B.D."/>
            <person name="Shah M."/>
            <person name="VerBerkmoes N.C."/>
            <person name="Kuo A."/>
            <person name="Terry A."/>
            <person name="Pangilinan J."/>
            <person name="Lindquist E.A."/>
            <person name="Lucas S."/>
            <person name="Paulsen I.T."/>
            <person name="Hattenrath-Lehmann T.K."/>
            <person name="Talmage S.C."/>
            <person name="Walker E.A."/>
            <person name="Koch F."/>
            <person name="Burson A.M."/>
            <person name="Marcoval M.A."/>
            <person name="Tang Y.Z."/>
            <person name="Lecleir G.R."/>
            <person name="Coyne K.J."/>
            <person name="Berg G.M."/>
            <person name="Bertrand E.M."/>
            <person name="Saito M.A."/>
            <person name="Gladyshev V.N."/>
            <person name="Grigoriev I.V."/>
        </authorList>
    </citation>
    <scope>NUCLEOTIDE SEQUENCE [LARGE SCALE GENOMIC DNA]</scope>
    <source>
        <strain evidence="6">CCMP 1984</strain>
    </source>
</reference>
<proteinExistence type="inferred from homology"/>
<dbReference type="InterPro" id="IPR036322">
    <property type="entry name" value="WD40_repeat_dom_sf"/>
</dbReference>
<feature type="region of interest" description="Disordered" evidence="4">
    <location>
        <begin position="388"/>
        <end position="410"/>
    </location>
</feature>
<feature type="region of interest" description="Disordered" evidence="4">
    <location>
        <begin position="331"/>
        <end position="376"/>
    </location>
</feature>
<feature type="compositionally biased region" description="Pro residues" evidence="4">
    <location>
        <begin position="465"/>
        <end position="475"/>
    </location>
</feature>
<evidence type="ECO:0000256" key="4">
    <source>
        <dbReference type="SAM" id="MobiDB-lite"/>
    </source>
</evidence>
<feature type="compositionally biased region" description="Acidic residues" evidence="4">
    <location>
        <begin position="8"/>
        <end position="18"/>
    </location>
</feature>
<evidence type="ECO:0000256" key="1">
    <source>
        <dbReference type="ARBA" id="ARBA00007625"/>
    </source>
</evidence>
<keyword evidence="6" id="KW-1185">Reference proteome</keyword>
<evidence type="ECO:0000313" key="5">
    <source>
        <dbReference type="EMBL" id="EGB10333.1"/>
    </source>
</evidence>
<dbReference type="OrthoDB" id="2288928at2759"/>
<comment type="similarity">
    <text evidence="1">Belongs to the WD repeat WDR55 family.</text>
</comment>
<dbReference type="InterPro" id="IPR050505">
    <property type="entry name" value="WDR55/POC1"/>
</dbReference>
<dbReference type="Pfam" id="PF05517">
    <property type="entry name" value="p25-alpha"/>
    <property type="match status" value="1"/>
</dbReference>
<dbReference type="Gene3D" id="2.130.10.10">
    <property type="entry name" value="YVTN repeat-like/Quinoprotein amine dehydrogenase"/>
    <property type="match status" value="1"/>
</dbReference>
<dbReference type="InParanoid" id="F0Y305"/>
<protein>
    <submittedName>
        <fullName evidence="5">Uncharacterized protein</fullName>
    </submittedName>
</protein>
<dbReference type="RefSeq" id="XP_009035139.1">
    <property type="nucleotide sequence ID" value="XM_009036891.1"/>
</dbReference>
<dbReference type="GO" id="GO:0046785">
    <property type="term" value="P:microtubule polymerization"/>
    <property type="evidence" value="ECO:0007669"/>
    <property type="project" value="InterPro"/>
</dbReference>
<feature type="compositionally biased region" description="Acidic residues" evidence="4">
    <location>
        <begin position="340"/>
        <end position="354"/>
    </location>
</feature>
<dbReference type="InterPro" id="IPR001680">
    <property type="entry name" value="WD40_rpt"/>
</dbReference>
<organism evidence="6">
    <name type="scientific">Aureococcus anophagefferens</name>
    <name type="common">Harmful bloom alga</name>
    <dbReference type="NCBI Taxonomy" id="44056"/>
    <lineage>
        <taxon>Eukaryota</taxon>
        <taxon>Sar</taxon>
        <taxon>Stramenopiles</taxon>
        <taxon>Ochrophyta</taxon>
        <taxon>Pelagophyceae</taxon>
        <taxon>Pelagomonadales</taxon>
        <taxon>Pelagomonadaceae</taxon>
        <taxon>Aureococcus</taxon>
    </lineage>
</organism>